<keyword evidence="2" id="KW-0472">Membrane</keyword>
<evidence type="ECO:0000256" key="2">
    <source>
        <dbReference type="SAM" id="Phobius"/>
    </source>
</evidence>
<feature type="transmembrane region" description="Helical" evidence="2">
    <location>
        <begin position="26"/>
        <end position="50"/>
    </location>
</feature>
<gene>
    <name evidence="3" type="ORF">AWRI4620_LOCUS4964</name>
</gene>
<evidence type="ECO:0000256" key="1">
    <source>
        <dbReference type="SAM" id="MobiDB-lite"/>
    </source>
</evidence>
<dbReference type="AlphaFoldDB" id="A0A9N8PTU3"/>
<dbReference type="OrthoDB" id="3945194at2759"/>
<keyword evidence="2" id="KW-0812">Transmembrane</keyword>
<accession>A0A9N8PTU3</accession>
<organism evidence="3 4">
    <name type="scientific">Aureobasidium uvarum</name>
    <dbReference type="NCBI Taxonomy" id="2773716"/>
    <lineage>
        <taxon>Eukaryota</taxon>
        <taxon>Fungi</taxon>
        <taxon>Dikarya</taxon>
        <taxon>Ascomycota</taxon>
        <taxon>Pezizomycotina</taxon>
        <taxon>Dothideomycetes</taxon>
        <taxon>Dothideomycetidae</taxon>
        <taxon>Dothideales</taxon>
        <taxon>Saccotheciaceae</taxon>
        <taxon>Aureobasidium</taxon>
    </lineage>
</organism>
<keyword evidence="4" id="KW-1185">Reference proteome</keyword>
<dbReference type="EMBL" id="CAINUL010000006">
    <property type="protein sequence ID" value="CAD0110709.1"/>
    <property type="molecule type" value="Genomic_DNA"/>
</dbReference>
<protein>
    <submittedName>
        <fullName evidence="3">Uncharacterized protein</fullName>
    </submittedName>
</protein>
<evidence type="ECO:0000313" key="3">
    <source>
        <dbReference type="EMBL" id="CAD0110709.1"/>
    </source>
</evidence>
<feature type="region of interest" description="Disordered" evidence="1">
    <location>
        <begin position="89"/>
        <end position="113"/>
    </location>
</feature>
<keyword evidence="2" id="KW-1133">Transmembrane helix</keyword>
<dbReference type="Proteomes" id="UP000745764">
    <property type="component" value="Unassembled WGS sequence"/>
</dbReference>
<sequence length="153" mass="17298">MATQSNTPIPTSPNLATESTHHSHTAIIGGAIGGTLFLLLILAAIFIPLFRKRRSCFDIALRRHSKAITTTTSIRKDSMQDEKIVRHEDAEAEIDKGQRDEEEEVECGRMEEDKEEEMLGLEDMLRIEFPNPTRYELDAGGFVEGRANWEIKL</sequence>
<evidence type="ECO:0000313" key="4">
    <source>
        <dbReference type="Proteomes" id="UP000745764"/>
    </source>
</evidence>
<reference evidence="3" key="1">
    <citation type="submission" date="2020-06" db="EMBL/GenBank/DDBJ databases">
        <authorList>
            <person name="Onetto C."/>
        </authorList>
    </citation>
    <scope>NUCLEOTIDE SEQUENCE</scope>
</reference>
<proteinExistence type="predicted"/>
<name>A0A9N8PTU3_9PEZI</name>
<feature type="compositionally biased region" description="Basic and acidic residues" evidence="1">
    <location>
        <begin position="89"/>
        <end position="99"/>
    </location>
</feature>
<comment type="caution">
    <text evidence="3">The sequence shown here is derived from an EMBL/GenBank/DDBJ whole genome shotgun (WGS) entry which is preliminary data.</text>
</comment>